<reference evidence="2 3" key="1">
    <citation type="submission" date="2024-09" db="EMBL/GenBank/DDBJ databases">
        <authorList>
            <person name="Sun Q."/>
            <person name="Mori K."/>
        </authorList>
    </citation>
    <scope>NUCLEOTIDE SEQUENCE [LARGE SCALE GENOMIC DNA]</scope>
    <source>
        <strain evidence="2 3">CCM 7650</strain>
    </source>
</reference>
<proteinExistence type="predicted"/>
<accession>A0ABV6FQ43</accession>
<dbReference type="EMBL" id="JBHLWI010000009">
    <property type="protein sequence ID" value="MFC0261989.1"/>
    <property type="molecule type" value="Genomic_DNA"/>
</dbReference>
<keyword evidence="2" id="KW-0378">Hydrolase</keyword>
<dbReference type="Gene3D" id="2.70.70.10">
    <property type="entry name" value="Glucose Permease (Domain IIA)"/>
    <property type="match status" value="1"/>
</dbReference>
<organism evidence="2 3">
    <name type="scientific">Fontibacter flavus</name>
    <dbReference type="NCBI Taxonomy" id="654838"/>
    <lineage>
        <taxon>Bacteria</taxon>
        <taxon>Pseudomonadati</taxon>
        <taxon>Bacteroidota</taxon>
        <taxon>Cytophagia</taxon>
        <taxon>Cytophagales</taxon>
        <taxon>Cyclobacteriaceae</taxon>
        <taxon>Fontibacter</taxon>
    </lineage>
</organism>
<dbReference type="RefSeq" id="WP_382386432.1">
    <property type="nucleotide sequence ID" value="NZ_JBHLWI010000009.1"/>
</dbReference>
<dbReference type="Proteomes" id="UP001589797">
    <property type="component" value="Unassembled WGS sequence"/>
</dbReference>
<dbReference type="InterPro" id="IPR011055">
    <property type="entry name" value="Dup_hybrid_motif"/>
</dbReference>
<dbReference type="PANTHER" id="PTHR21666">
    <property type="entry name" value="PEPTIDASE-RELATED"/>
    <property type="match status" value="1"/>
</dbReference>
<dbReference type="CDD" id="cd12797">
    <property type="entry name" value="M23_peptidase"/>
    <property type="match status" value="1"/>
</dbReference>
<feature type="domain" description="M23ase beta-sheet core" evidence="1">
    <location>
        <begin position="47"/>
        <end position="113"/>
    </location>
</feature>
<dbReference type="PANTHER" id="PTHR21666:SF285">
    <property type="entry name" value="M23 FAMILY METALLOPEPTIDASE"/>
    <property type="match status" value="1"/>
</dbReference>
<sequence length="619" mass="71005">MKLNSYLLLLLFIFSFDLSAQEYLFPVKPGQRNLLAGNFSEIRPNHFHSGIDVKIGGVDGEPIRSIDDGYVYRIKVSTFGYGNVIYLKHPNGQSSVYAHLRNFSTSIAEYIRQKMYEAQENELELFLDEKTLPVKRGDIIGNGGNTGSSGGPHLHFEIRDSLDRAIDPFNFGFDEVVDRTAPVLYRMAIKPLDLESRVNGRFERQEFTPVLVGNRYVLKEPVKITGQVGLEVYAVDRMDDVHNVFGVPVYELLESNKLLFGINVDHVDFNTGRFLLTHTHHNRFIRLYAYPNNPLQIYRQDSLSAGTITARPGEQKSLRVRMQDFFGNARELSFHVEGEEAPFQITSKKINANSATQISYDRNVMVIQTGKSEIGELAKVKVNGFEMEIEPAYIQNGQRTYLWDLNYGIPEVIDLCTDIVYPDVIAKIPFGKEISFSNQVVEVNYLENTLLDDLFLRIEKKIQGAYRFLKINSPFDYLQGNVEILWKNIGFTGDKNYTHVYLQAVNGRKTFIGGEWESDHIRFKTRNFGTFVLEEDKISPTINPIRVNASELRFIIKDDKSGIKDFEAFVDGKWVLMRYEHKQNVIWSEKLDKQPFKGEVLLKVRDMAGNESQYVTTIK</sequence>
<dbReference type="EC" id="3.4.24.-" evidence="2"/>
<dbReference type="GO" id="GO:0016787">
    <property type="term" value="F:hydrolase activity"/>
    <property type="evidence" value="ECO:0007669"/>
    <property type="project" value="UniProtKB-KW"/>
</dbReference>
<name>A0ABV6FQ43_9BACT</name>
<comment type="caution">
    <text evidence="2">The sequence shown here is derived from an EMBL/GenBank/DDBJ whole genome shotgun (WGS) entry which is preliminary data.</text>
</comment>
<dbReference type="Pfam" id="PF01551">
    <property type="entry name" value="Peptidase_M23"/>
    <property type="match status" value="1"/>
</dbReference>
<keyword evidence="3" id="KW-1185">Reference proteome</keyword>
<evidence type="ECO:0000313" key="2">
    <source>
        <dbReference type="EMBL" id="MFC0261989.1"/>
    </source>
</evidence>
<dbReference type="SUPFAM" id="SSF51261">
    <property type="entry name" value="Duplicated hybrid motif"/>
    <property type="match status" value="1"/>
</dbReference>
<gene>
    <name evidence="2" type="ORF">ACFFIP_04785</name>
</gene>
<protein>
    <submittedName>
        <fullName evidence="2">M23 family metallopeptidase</fullName>
        <ecNumber evidence="2">3.4.24.-</ecNumber>
    </submittedName>
</protein>
<dbReference type="InterPro" id="IPR016047">
    <property type="entry name" value="M23ase_b-sheet_dom"/>
</dbReference>
<evidence type="ECO:0000259" key="1">
    <source>
        <dbReference type="Pfam" id="PF01551"/>
    </source>
</evidence>
<dbReference type="InterPro" id="IPR050570">
    <property type="entry name" value="Cell_wall_metabolism_enzyme"/>
</dbReference>
<evidence type="ECO:0000313" key="3">
    <source>
        <dbReference type="Proteomes" id="UP001589797"/>
    </source>
</evidence>